<keyword evidence="3" id="KW-0479">Metal-binding</keyword>
<evidence type="ECO:0000313" key="6">
    <source>
        <dbReference type="Proteomes" id="UP000321769"/>
    </source>
</evidence>
<dbReference type="InterPro" id="IPR029044">
    <property type="entry name" value="Nucleotide-diphossugar_trans"/>
</dbReference>
<keyword evidence="2" id="KW-0808">Transferase</keyword>
<evidence type="ECO:0000256" key="2">
    <source>
        <dbReference type="ARBA" id="ARBA00022679"/>
    </source>
</evidence>
<dbReference type="EMBL" id="BJZQ01000006">
    <property type="protein sequence ID" value="GEO89280.1"/>
    <property type="molecule type" value="Genomic_DNA"/>
</dbReference>
<reference evidence="5 6" key="1">
    <citation type="submission" date="2019-07" db="EMBL/GenBank/DDBJ databases">
        <title>Whole genome shotgun sequence of Aeromicrobium flavum NBRC 107625.</title>
        <authorList>
            <person name="Hosoyama A."/>
            <person name="Uohara A."/>
            <person name="Ohji S."/>
            <person name="Ichikawa N."/>
        </authorList>
    </citation>
    <scope>NUCLEOTIDE SEQUENCE [LARGE SCALE GENOMIC DNA]</scope>
    <source>
        <strain evidence="5 6">NBRC 107625</strain>
    </source>
</reference>
<evidence type="ECO:0000256" key="1">
    <source>
        <dbReference type="ARBA" id="ARBA00022676"/>
    </source>
</evidence>
<feature type="compositionally biased region" description="Low complexity" evidence="4">
    <location>
        <begin position="21"/>
        <end position="30"/>
    </location>
</feature>
<keyword evidence="1" id="KW-0328">Glycosyltransferase</keyword>
<dbReference type="InterPro" id="IPR050748">
    <property type="entry name" value="Glycosyltrans_8_dom-fam"/>
</dbReference>
<comment type="caution">
    <text evidence="5">The sequence shown here is derived from an EMBL/GenBank/DDBJ whole genome shotgun (WGS) entry which is preliminary data.</text>
</comment>
<evidence type="ECO:0000256" key="3">
    <source>
        <dbReference type="ARBA" id="ARBA00022723"/>
    </source>
</evidence>
<dbReference type="PANTHER" id="PTHR13778:SF47">
    <property type="entry name" value="LIPOPOLYSACCHARIDE 1,3-GALACTOSYLTRANSFERASE"/>
    <property type="match status" value="1"/>
</dbReference>
<dbReference type="AlphaFoldDB" id="A0A512HV46"/>
<dbReference type="RefSeq" id="WP_186813871.1">
    <property type="nucleotide sequence ID" value="NZ_BAAAYQ010000005.1"/>
</dbReference>
<keyword evidence="6" id="KW-1185">Reference proteome</keyword>
<sequence>MPRLSRLRSAVSRRLRPAGQPAPSAAQVRAARAESRRWAQAYEQLLAASQGRRPGKPPRELPADPTAGVTRRSDPPLAEWLLAGTEPGVAYTRAARELVHAQGVFPAQAFADAVAARHGGAPGHLAAATVAFHRDLTALAEHHFAQVTEAEALAAAPLELVGTLFAGDRDRARAVVERWLEEDLDLGTQTWFDALRHVWPSGDADLTARLHAQVDATHAATGSPDWAEADLHLAWIDRWRGATRGRSLPAPTGRVPFAVIDYVQPGRTKTSQNIGDHIQTLASLGHVARHQNLRWHGGEGLPELLGDLQQRVRPELRLDTAANDVELYRMERDASTFQAFPEGTWLLEFGWHMHDLMASGVWDFPLNPSLRPIFVSFHCNKRALLTEESLDYLRRYGPVGCRDWTTVDLLLSLDVPAFFSGCITTSVSTVFPELSARPEPATVYVDHLRGPVPKGKKNIKQSRSVVKRRSFIENMREAIDLLEWYRTNFTDVVTMRLHCYLPTRSLGLAVDFQPKFNADIRFNGLYGLDPEEFDAIRVRMIERLQPVLTAIMSGAAEDDVYALWRETVADEVAVARARHEAVVALDAPGPSAAELVAPLAVGDAPQQDESVDVVLVAAERDLVRLPTFLAAAAGGSSRPLCFHVLAPLADPGVTAPAGHRVRWIDTTSVPAPERTAVELLVPELLADVRRAVLLPLDAVVLGDLAELADLDLGDHALAARDTTLPHSSGFQVFYNAAKRLDDAPRAAHDFYRRMHARHVFDFDAYDTDVLVLDLDRMRADGFTDEMLAHVRAFGLRTREALHLYAGPDRATVPPRWAHVPTREHLDEEPQLVHWADRTKPWSGTYVARQELWPAATAG</sequence>
<dbReference type="GO" id="GO:0016757">
    <property type="term" value="F:glycosyltransferase activity"/>
    <property type="evidence" value="ECO:0007669"/>
    <property type="project" value="UniProtKB-KW"/>
</dbReference>
<evidence type="ECO:0000313" key="5">
    <source>
        <dbReference type="EMBL" id="GEO89280.1"/>
    </source>
</evidence>
<dbReference type="SUPFAM" id="SSF53448">
    <property type="entry name" value="Nucleotide-diphospho-sugar transferases"/>
    <property type="match status" value="1"/>
</dbReference>
<name>A0A512HV46_9ACTN</name>
<evidence type="ECO:0000256" key="4">
    <source>
        <dbReference type="SAM" id="MobiDB-lite"/>
    </source>
</evidence>
<dbReference type="GO" id="GO:0046872">
    <property type="term" value="F:metal ion binding"/>
    <property type="evidence" value="ECO:0007669"/>
    <property type="project" value="UniProtKB-KW"/>
</dbReference>
<dbReference type="InterPro" id="IPR002495">
    <property type="entry name" value="Glyco_trans_8"/>
</dbReference>
<dbReference type="PANTHER" id="PTHR13778">
    <property type="entry name" value="GLYCOSYLTRANSFERASE 8 DOMAIN-CONTAINING PROTEIN"/>
    <property type="match status" value="1"/>
</dbReference>
<gene>
    <name evidence="5" type="ORF">AFL01nite_16070</name>
</gene>
<organism evidence="5 6">
    <name type="scientific">Aeromicrobium flavum</name>
    <dbReference type="NCBI Taxonomy" id="416568"/>
    <lineage>
        <taxon>Bacteria</taxon>
        <taxon>Bacillati</taxon>
        <taxon>Actinomycetota</taxon>
        <taxon>Actinomycetes</taxon>
        <taxon>Propionibacteriales</taxon>
        <taxon>Nocardioidaceae</taxon>
        <taxon>Aeromicrobium</taxon>
    </lineage>
</organism>
<dbReference type="Pfam" id="PF01501">
    <property type="entry name" value="Glyco_transf_8"/>
    <property type="match status" value="1"/>
</dbReference>
<dbReference type="Gene3D" id="3.90.550.10">
    <property type="entry name" value="Spore Coat Polysaccharide Biosynthesis Protein SpsA, Chain A"/>
    <property type="match status" value="1"/>
</dbReference>
<accession>A0A512HV46</accession>
<feature type="region of interest" description="Disordered" evidence="4">
    <location>
        <begin position="1"/>
        <end position="31"/>
    </location>
</feature>
<protein>
    <submittedName>
        <fullName evidence="5">Uncharacterized protein</fullName>
    </submittedName>
</protein>
<feature type="region of interest" description="Disordered" evidence="4">
    <location>
        <begin position="46"/>
        <end position="75"/>
    </location>
</feature>
<dbReference type="Proteomes" id="UP000321769">
    <property type="component" value="Unassembled WGS sequence"/>
</dbReference>
<feature type="compositionally biased region" description="Low complexity" evidence="4">
    <location>
        <begin position="1"/>
        <end position="10"/>
    </location>
</feature>
<proteinExistence type="predicted"/>